<proteinExistence type="predicted"/>
<reference evidence="3 4" key="1">
    <citation type="submission" date="2011-01" db="EMBL/GenBank/DDBJ databases">
        <authorList>
            <person name="Muzny D."/>
            <person name="Qin X."/>
            <person name="Deng J."/>
            <person name="Jiang H."/>
            <person name="Liu Y."/>
            <person name="Qu J."/>
            <person name="Song X.-Z."/>
            <person name="Zhang L."/>
            <person name="Thornton R."/>
            <person name="Coyle M."/>
            <person name="Francisco L."/>
            <person name="Jackson L."/>
            <person name="Javaid M."/>
            <person name="Korchina V."/>
            <person name="Kovar C."/>
            <person name="Mata R."/>
            <person name="Mathew T."/>
            <person name="Ngo R."/>
            <person name="Nguyen L."/>
            <person name="Nguyen N."/>
            <person name="Okwuonu G."/>
            <person name="Ongeri F."/>
            <person name="Pham C."/>
            <person name="Simmons D."/>
            <person name="Wilczek-Boney K."/>
            <person name="Hale W."/>
            <person name="Jakkamsetti A."/>
            <person name="Pham P."/>
            <person name="Ruth R."/>
            <person name="San Lucas F."/>
            <person name="Warren J."/>
            <person name="Zhang J."/>
            <person name="Zhao Z."/>
            <person name="Zhou C."/>
            <person name="Zhu D."/>
            <person name="Lee S."/>
            <person name="Bess C."/>
            <person name="Blankenburg K."/>
            <person name="Forbes L."/>
            <person name="Fu Q."/>
            <person name="Gubbala S."/>
            <person name="Hirani K."/>
            <person name="Jayaseelan J.C."/>
            <person name="Lara F."/>
            <person name="Munidasa M."/>
            <person name="Palculict T."/>
            <person name="Patil S."/>
            <person name="Pu L.-L."/>
            <person name="Saada N."/>
            <person name="Tang L."/>
            <person name="Weissenberger G."/>
            <person name="Zhu Y."/>
            <person name="Hemphill L."/>
            <person name="Shang Y."/>
            <person name="Youmans B."/>
            <person name="Ayvaz T."/>
            <person name="Ross M."/>
            <person name="Santibanez J."/>
            <person name="Aqrawi P."/>
            <person name="Gross S."/>
            <person name="Joshi V."/>
            <person name="Fowler G."/>
            <person name="Nazareth L."/>
            <person name="Reid J."/>
            <person name="Worley K."/>
            <person name="Petrosino J."/>
            <person name="Highlander S."/>
            <person name="Gibbs R."/>
        </authorList>
    </citation>
    <scope>NUCLEOTIDE SEQUENCE [LARGE SCALE GENOMIC DNA]</scope>
    <source>
        <strain evidence="3 4">ATCC 12755</strain>
    </source>
</reference>
<name>F0EJR1_ENTCA</name>
<dbReference type="SUPFAM" id="SSF51735">
    <property type="entry name" value="NAD(P)-binding Rossmann-fold domains"/>
    <property type="match status" value="1"/>
</dbReference>
<evidence type="ECO:0000313" key="3">
    <source>
        <dbReference type="EMBL" id="EGC69704.1"/>
    </source>
</evidence>
<accession>F0EJR1</accession>
<dbReference type="GO" id="GO:0005886">
    <property type="term" value="C:plasma membrane"/>
    <property type="evidence" value="ECO:0007669"/>
    <property type="project" value="TreeGrafter"/>
</dbReference>
<protein>
    <submittedName>
        <fullName evidence="3">NADP oxidoreductase coenzyme F420-dependent</fullName>
    </submittedName>
</protein>
<dbReference type="GO" id="GO:0015677">
    <property type="term" value="P:copper ion import"/>
    <property type="evidence" value="ECO:0007669"/>
    <property type="project" value="TreeGrafter"/>
</dbReference>
<dbReference type="InterPro" id="IPR051267">
    <property type="entry name" value="STEAP_metalloreductase"/>
</dbReference>
<dbReference type="Pfam" id="PF03807">
    <property type="entry name" value="F420_oxidored"/>
    <property type="match status" value="1"/>
</dbReference>
<gene>
    <name evidence="3" type="ORF">HMPREF9087_1624</name>
</gene>
<dbReference type="AlphaFoldDB" id="F0EJR1"/>
<dbReference type="HOGENOM" id="CLU_076368_0_0_9"/>
<dbReference type="PANTHER" id="PTHR14239">
    <property type="entry name" value="DUDULIN-RELATED"/>
    <property type="match status" value="1"/>
</dbReference>
<dbReference type="Gene3D" id="3.40.50.720">
    <property type="entry name" value="NAD(P)-binding Rossmann-like Domain"/>
    <property type="match status" value="1"/>
</dbReference>
<dbReference type="GO" id="GO:0008823">
    <property type="term" value="F:cupric reductase (NADH) activity"/>
    <property type="evidence" value="ECO:0007669"/>
    <property type="project" value="TreeGrafter"/>
</dbReference>
<sequence length="240" mass="25583">MAMPKTIGILGAGKLGLALANLGAQAGYRVLIASTKPAEKIALSVSVLAPGAIAKNAAEVMTEAQTIILAIPLSKYQLLPAEALAGKLVIDAMNYWWEVDGKETEYSSIEQTSSERVQRYFSQSKVVKGFNHMGYHDIQEESLLTRTAAQGTAKKAIAIAGDDQTALDQTDEIVDAFGFDPFPIGALANGIMLEPGSPFFGANQTKEGLTALMKEFWSSEKGQAFLARPSAVSNKQQASQ</sequence>
<dbReference type="GO" id="GO:0052851">
    <property type="term" value="F:ferric-chelate reductase (NADPH) activity"/>
    <property type="evidence" value="ECO:0007669"/>
    <property type="project" value="TreeGrafter"/>
</dbReference>
<dbReference type="InterPro" id="IPR028939">
    <property type="entry name" value="P5C_Rdtase_cat_N"/>
</dbReference>
<dbReference type="PANTHER" id="PTHR14239:SF0">
    <property type="entry name" value="F420-DEPENDENT NADP REDUCTASE"/>
    <property type="match status" value="1"/>
</dbReference>
<evidence type="ECO:0000313" key="4">
    <source>
        <dbReference type="Proteomes" id="UP000004835"/>
    </source>
</evidence>
<evidence type="ECO:0000256" key="1">
    <source>
        <dbReference type="ARBA" id="ARBA00023002"/>
    </source>
</evidence>
<comment type="caution">
    <text evidence="3">The sequence shown here is derived from an EMBL/GenBank/DDBJ whole genome shotgun (WGS) entry which is preliminary data.</text>
</comment>
<evidence type="ECO:0000259" key="2">
    <source>
        <dbReference type="Pfam" id="PF03807"/>
    </source>
</evidence>
<dbReference type="EMBL" id="AEWT01000011">
    <property type="protein sequence ID" value="EGC69704.1"/>
    <property type="molecule type" value="Genomic_DNA"/>
</dbReference>
<organism evidence="3 4">
    <name type="scientific">Enterococcus casseliflavus ATCC 12755</name>
    <dbReference type="NCBI Taxonomy" id="888066"/>
    <lineage>
        <taxon>Bacteria</taxon>
        <taxon>Bacillati</taxon>
        <taxon>Bacillota</taxon>
        <taxon>Bacilli</taxon>
        <taxon>Lactobacillales</taxon>
        <taxon>Enterococcaceae</taxon>
        <taxon>Enterococcus</taxon>
    </lineage>
</organism>
<dbReference type="Proteomes" id="UP000004835">
    <property type="component" value="Unassembled WGS sequence"/>
</dbReference>
<dbReference type="InterPro" id="IPR036291">
    <property type="entry name" value="NAD(P)-bd_dom_sf"/>
</dbReference>
<feature type="domain" description="Pyrroline-5-carboxylate reductase catalytic N-terminal" evidence="2">
    <location>
        <begin position="6"/>
        <end position="95"/>
    </location>
</feature>
<keyword evidence="1" id="KW-0560">Oxidoreductase</keyword>